<evidence type="ECO:0000313" key="1">
    <source>
        <dbReference type="EnsemblMetazoa" id="Aqu2.1.38006_001"/>
    </source>
</evidence>
<dbReference type="AlphaFoldDB" id="A0A1X7VDA1"/>
<dbReference type="OrthoDB" id="10058284at2759"/>
<name>A0A1X7VDA1_AMPQE</name>
<dbReference type="EnsemblMetazoa" id="Aqu2.1.38006_001">
    <property type="protein sequence ID" value="Aqu2.1.38006_001"/>
    <property type="gene ID" value="Aqu2.1.38006"/>
</dbReference>
<sequence>MVVAIWEPLLKENCIFIYSDNAAVICALTSRLPEPLLNHGPPTLQAAGQQTRLDISLLERAVQGFFSHGLAQSSKSSYSTAQRHYASFGSHLQLSLFPYLRKHCIFAAYLANQGFESGTITSTYLASGTCRMLQAFQPLPQTHGPGWLHYVRREIKRSLGSPYYGICDKTTKG</sequence>
<reference evidence="1" key="1">
    <citation type="submission" date="2017-05" db="UniProtKB">
        <authorList>
            <consortium name="EnsemblMetazoa"/>
        </authorList>
    </citation>
    <scope>IDENTIFICATION</scope>
</reference>
<accession>A0A1X7VDA1</accession>
<proteinExistence type="predicted"/>
<organism evidence="1">
    <name type="scientific">Amphimedon queenslandica</name>
    <name type="common">Sponge</name>
    <dbReference type="NCBI Taxonomy" id="400682"/>
    <lineage>
        <taxon>Eukaryota</taxon>
        <taxon>Metazoa</taxon>
        <taxon>Porifera</taxon>
        <taxon>Demospongiae</taxon>
        <taxon>Heteroscleromorpha</taxon>
        <taxon>Haplosclerida</taxon>
        <taxon>Niphatidae</taxon>
        <taxon>Amphimedon</taxon>
    </lineage>
</organism>
<dbReference type="InParanoid" id="A0A1X7VDA1"/>
<protein>
    <submittedName>
        <fullName evidence="1">Uncharacterized protein</fullName>
    </submittedName>
</protein>